<dbReference type="GO" id="GO:0006811">
    <property type="term" value="P:monoatomic ion transport"/>
    <property type="evidence" value="ECO:0007669"/>
    <property type="project" value="UniProtKB-KW"/>
</dbReference>
<comment type="similarity">
    <text evidence="3">Belongs to the multi antimicrobial extrusion (MATE) (TC 2.A.66.1) family.</text>
</comment>
<feature type="transmembrane region" description="Helical" evidence="13">
    <location>
        <begin position="163"/>
        <end position="186"/>
    </location>
</feature>
<keyword evidence="9 13" id="KW-1133">Transmembrane helix</keyword>
<dbReference type="Pfam" id="PF01554">
    <property type="entry name" value="MatE"/>
    <property type="match status" value="2"/>
</dbReference>
<feature type="transmembrane region" description="Helical" evidence="13">
    <location>
        <begin position="410"/>
        <end position="433"/>
    </location>
</feature>
<evidence type="ECO:0000256" key="11">
    <source>
        <dbReference type="ARBA" id="ARBA00023136"/>
    </source>
</evidence>
<dbReference type="GO" id="GO:0015297">
    <property type="term" value="F:antiporter activity"/>
    <property type="evidence" value="ECO:0007669"/>
    <property type="project" value="UniProtKB-KW"/>
</dbReference>
<dbReference type="CDD" id="cd13138">
    <property type="entry name" value="MATE_yoeA_like"/>
    <property type="match status" value="1"/>
</dbReference>
<proteinExistence type="inferred from homology"/>
<evidence type="ECO:0000256" key="10">
    <source>
        <dbReference type="ARBA" id="ARBA00023065"/>
    </source>
</evidence>
<evidence type="ECO:0000256" key="3">
    <source>
        <dbReference type="ARBA" id="ARBA00010199"/>
    </source>
</evidence>
<dbReference type="AlphaFoldDB" id="A0A4P6LS61"/>
<keyword evidence="6" id="KW-0050">Antiport</keyword>
<name>A0A4P6LS61_9FIRM</name>
<evidence type="ECO:0000256" key="12">
    <source>
        <dbReference type="ARBA" id="ARBA00031636"/>
    </source>
</evidence>
<accession>A0A4P6LS61</accession>
<dbReference type="InterPro" id="IPR002528">
    <property type="entry name" value="MATE_fam"/>
</dbReference>
<comment type="subcellular location">
    <subcellularLocation>
        <location evidence="2">Cell membrane</location>
        <topology evidence="2">Multi-pass membrane protein</topology>
    </subcellularLocation>
</comment>
<evidence type="ECO:0000256" key="2">
    <source>
        <dbReference type="ARBA" id="ARBA00004651"/>
    </source>
</evidence>
<evidence type="ECO:0000256" key="8">
    <source>
        <dbReference type="ARBA" id="ARBA00022692"/>
    </source>
</evidence>
<feature type="transmembrane region" description="Helical" evidence="13">
    <location>
        <begin position="318"/>
        <end position="343"/>
    </location>
</feature>
<keyword evidence="7" id="KW-1003">Cell membrane</keyword>
<evidence type="ECO:0000256" key="6">
    <source>
        <dbReference type="ARBA" id="ARBA00022449"/>
    </source>
</evidence>
<feature type="transmembrane region" description="Helical" evidence="13">
    <location>
        <begin position="355"/>
        <end position="376"/>
    </location>
</feature>
<dbReference type="PANTHER" id="PTHR43298">
    <property type="entry name" value="MULTIDRUG RESISTANCE PROTEIN NORM-RELATED"/>
    <property type="match status" value="1"/>
</dbReference>
<dbReference type="KEGG" id="bpro:PMF13cell1_00500"/>
<comment type="function">
    <text evidence="1">Multidrug efflux pump.</text>
</comment>
<evidence type="ECO:0000256" key="5">
    <source>
        <dbReference type="ARBA" id="ARBA00022448"/>
    </source>
</evidence>
<evidence type="ECO:0000313" key="15">
    <source>
        <dbReference type="Proteomes" id="UP000289794"/>
    </source>
</evidence>
<evidence type="ECO:0000256" key="1">
    <source>
        <dbReference type="ARBA" id="ARBA00003408"/>
    </source>
</evidence>
<reference evidence="14 15" key="1">
    <citation type="submission" date="2019-01" db="EMBL/GenBank/DDBJ databases">
        <title>PMF-metabolizing Aryl O-demethylase.</title>
        <authorList>
            <person name="Kim M."/>
        </authorList>
    </citation>
    <scope>NUCLEOTIDE SEQUENCE [LARGE SCALE GENOMIC DNA]</scope>
    <source>
        <strain evidence="14 15">PMF1</strain>
    </source>
</reference>
<evidence type="ECO:0000256" key="13">
    <source>
        <dbReference type="SAM" id="Phobius"/>
    </source>
</evidence>
<dbReference type="PANTHER" id="PTHR43298:SF2">
    <property type="entry name" value="FMN_FAD EXPORTER YEEO-RELATED"/>
    <property type="match status" value="1"/>
</dbReference>
<dbReference type="GO" id="GO:0005886">
    <property type="term" value="C:plasma membrane"/>
    <property type="evidence" value="ECO:0007669"/>
    <property type="project" value="UniProtKB-SubCell"/>
</dbReference>
<protein>
    <recommendedName>
        <fullName evidence="4">Probable multidrug resistance protein NorM</fullName>
    </recommendedName>
    <alternativeName>
        <fullName evidence="12">Multidrug-efflux transporter</fullName>
    </alternativeName>
</protein>
<sequence length="450" mass="48413">MKNNLTQGNIMKTLVWFTVPLILSGLLQQMFNWVDAFVVGNVEGELALAGIGATTSIYNLFVTVITGFTSGISVLAAQQYGMGEEGKLKNILSSFVILLGGIFLIIAAVGILFTRPILTLLDTPANIFSIAREYIQIMFLGIPLLAVYNIYSAVLRGLGDSKAPFLSVLVCSIANVVLDIIFVVVLPFGAAGAAAATVISQIVMTVFIVLYAIKKHHKLRFRLNKEIIQKAIIARGTKYSLPPAVQSGTSSVGNLFLQRFMNGFGEQTVAAITTAYRVDTVIILPIVNFGSGIATVVAQNIGAGNQERAKKVLKAGMVMISIVSLCLTGLVLAAGGYLIAMFGLTQESVEIGKSFFRAIASCYIVYGLAMAVRGYLEGTGDMLFSGIAGIVSLGVRIVTSYLFAKEFGNMVIAYAEAFSWVVLLVIYIIRFYIKKRKSQSINLKNEADSV</sequence>
<organism evidence="14 15">
    <name type="scientific">Blautia producta</name>
    <dbReference type="NCBI Taxonomy" id="33035"/>
    <lineage>
        <taxon>Bacteria</taxon>
        <taxon>Bacillati</taxon>
        <taxon>Bacillota</taxon>
        <taxon>Clostridia</taxon>
        <taxon>Lachnospirales</taxon>
        <taxon>Lachnospiraceae</taxon>
        <taxon>Blautia</taxon>
    </lineage>
</organism>
<evidence type="ECO:0000256" key="4">
    <source>
        <dbReference type="ARBA" id="ARBA00020268"/>
    </source>
</evidence>
<dbReference type="InterPro" id="IPR050222">
    <property type="entry name" value="MATE_MdtK"/>
</dbReference>
<evidence type="ECO:0000256" key="9">
    <source>
        <dbReference type="ARBA" id="ARBA00022989"/>
    </source>
</evidence>
<dbReference type="EMBL" id="CP035945">
    <property type="protein sequence ID" value="QBE95001.1"/>
    <property type="molecule type" value="Genomic_DNA"/>
</dbReference>
<feature type="transmembrane region" description="Helical" evidence="13">
    <location>
        <begin position="134"/>
        <end position="151"/>
    </location>
</feature>
<dbReference type="InterPro" id="IPR048279">
    <property type="entry name" value="MdtK-like"/>
</dbReference>
<keyword evidence="5" id="KW-0813">Transport</keyword>
<keyword evidence="8 13" id="KW-0812">Transmembrane</keyword>
<evidence type="ECO:0000313" key="14">
    <source>
        <dbReference type="EMBL" id="QBE95001.1"/>
    </source>
</evidence>
<evidence type="ECO:0000256" key="7">
    <source>
        <dbReference type="ARBA" id="ARBA00022475"/>
    </source>
</evidence>
<dbReference type="NCBIfam" id="TIGR00797">
    <property type="entry name" value="matE"/>
    <property type="match status" value="1"/>
</dbReference>
<feature type="transmembrane region" description="Helical" evidence="13">
    <location>
        <begin position="92"/>
        <end position="114"/>
    </location>
</feature>
<gene>
    <name evidence="14" type="primary">mepA_3</name>
    <name evidence="14" type="ORF">PMF13cell1_00500</name>
</gene>
<feature type="transmembrane region" description="Helical" evidence="13">
    <location>
        <begin position="192"/>
        <end position="213"/>
    </location>
</feature>
<keyword evidence="11 13" id="KW-0472">Membrane</keyword>
<keyword evidence="10" id="KW-0406">Ion transport</keyword>
<dbReference type="PIRSF" id="PIRSF006603">
    <property type="entry name" value="DinF"/>
    <property type="match status" value="1"/>
</dbReference>
<dbReference type="Proteomes" id="UP000289794">
    <property type="component" value="Chromosome"/>
</dbReference>
<feature type="transmembrane region" description="Helical" evidence="13">
    <location>
        <begin position="383"/>
        <end position="404"/>
    </location>
</feature>
<dbReference type="RefSeq" id="WP_047778081.1">
    <property type="nucleotide sequence ID" value="NZ_CP035945.1"/>
</dbReference>
<dbReference type="GO" id="GO:0042910">
    <property type="term" value="F:xenobiotic transmembrane transporter activity"/>
    <property type="evidence" value="ECO:0007669"/>
    <property type="project" value="InterPro"/>
</dbReference>